<dbReference type="InterPro" id="IPR036640">
    <property type="entry name" value="ABC1_TM_sf"/>
</dbReference>
<dbReference type="Proteomes" id="UP000195087">
    <property type="component" value="Unassembled WGS sequence"/>
</dbReference>
<keyword evidence="3" id="KW-0547">Nucleotide-binding</keyword>
<evidence type="ECO:0000256" key="2">
    <source>
        <dbReference type="ARBA" id="ARBA00022692"/>
    </source>
</evidence>
<dbReference type="PROSITE" id="PS50929">
    <property type="entry name" value="ABC_TM1F"/>
    <property type="match status" value="1"/>
</dbReference>
<gene>
    <name evidence="10" type="ORF">BK769_13455</name>
</gene>
<evidence type="ECO:0008006" key="12">
    <source>
        <dbReference type="Google" id="ProtNLM"/>
    </source>
</evidence>
<feature type="transmembrane region" description="Helical" evidence="7">
    <location>
        <begin position="153"/>
        <end position="173"/>
    </location>
</feature>
<feature type="transmembrane region" description="Helical" evidence="7">
    <location>
        <begin position="55"/>
        <end position="80"/>
    </location>
</feature>
<dbReference type="Gene3D" id="1.20.1560.10">
    <property type="entry name" value="ABC transporter type 1, transmembrane domain"/>
    <property type="match status" value="1"/>
</dbReference>
<dbReference type="GO" id="GO:0016887">
    <property type="term" value="F:ATP hydrolysis activity"/>
    <property type="evidence" value="ECO:0007669"/>
    <property type="project" value="InterPro"/>
</dbReference>
<keyword evidence="5 7" id="KW-1133">Transmembrane helix</keyword>
<name>A0A9X6PR98_BACUK</name>
<feature type="transmembrane region" description="Helical" evidence="7">
    <location>
        <begin position="266"/>
        <end position="286"/>
    </location>
</feature>
<dbReference type="PROSITE" id="PS50893">
    <property type="entry name" value="ABC_TRANSPORTER_2"/>
    <property type="match status" value="1"/>
</dbReference>
<reference evidence="10 11" key="1">
    <citation type="submission" date="2016-10" db="EMBL/GenBank/DDBJ databases">
        <title>Comparative genomics of Bacillus thuringiensis reveals a path to pathogens against multiple invertebrate hosts.</title>
        <authorList>
            <person name="Zheng J."/>
            <person name="Gao Q."/>
            <person name="Liu H."/>
            <person name="Peng D."/>
            <person name="Ruan L."/>
            <person name="Sun M."/>
        </authorList>
    </citation>
    <scope>NUCLEOTIDE SEQUENCE [LARGE SCALE GENOMIC DNA]</scope>
    <source>
        <strain evidence="10">BGSC 4W1</strain>
    </source>
</reference>
<sequence>MNTLKKIFFYEKRFLILIIMLVAFTTISSLPIPYLSKYIIDDVLLKGNTSLLYKILLLTLLIVIIQLSVGIIISYLASLYSQNIVRNIRLHLHKKAFKSESKKSLSLDYNHLQTIIFNDSDIVGNSVQEIFLSGLSNSLMLILYFFVLLKINIHLALISILTLPIFFVTFHLFRKKLQSLSMSVQTDKDVMFSTLNENISGKKFLQSTESLNNRTFIFQKHLENLKKSTVKLVSINSFLGISLSLISLIGPFSILLYGVTLVKNNILTIGELIAFYSYAALIYPPLMELIGIHPKLHILSAPISRIKNILETEELHENGVLAIKNGYAENPIIAIKNVTYFTPSNNRLIFKEINLSIQKGEKILLKGDNGSGKTTLFEIIIGLKKSYDGDIKILGQNVNELSTQEICKVIAYVPQENFFFKGSILYNLTLGVSNFEMDRVNEMVKTFKLNNFINSLDNKINTEIDKVITNLSSGQIQKIKLIRSLLQNPQILLIDEAFSNLDNESLISIINYINEQFPNMAVIFVNHNYSEILEQFTNKIYNISNYSLN</sequence>
<dbReference type="InterPro" id="IPR039421">
    <property type="entry name" value="Type_1_exporter"/>
</dbReference>
<dbReference type="RefSeq" id="WP_086391858.1">
    <property type="nucleotide sequence ID" value="NZ_NFEH01000067.1"/>
</dbReference>
<feature type="transmembrane region" description="Helical" evidence="7">
    <location>
        <begin position="235"/>
        <end position="260"/>
    </location>
</feature>
<protein>
    <recommendedName>
        <fullName evidence="12">ABC transporter ATP-binding protein</fullName>
    </recommendedName>
</protein>
<evidence type="ECO:0000256" key="6">
    <source>
        <dbReference type="ARBA" id="ARBA00023136"/>
    </source>
</evidence>
<evidence type="ECO:0000256" key="3">
    <source>
        <dbReference type="ARBA" id="ARBA00022741"/>
    </source>
</evidence>
<dbReference type="InterPro" id="IPR011527">
    <property type="entry name" value="ABC1_TM_dom"/>
</dbReference>
<dbReference type="InterPro" id="IPR003593">
    <property type="entry name" value="AAA+_ATPase"/>
</dbReference>
<dbReference type="GO" id="GO:0005886">
    <property type="term" value="C:plasma membrane"/>
    <property type="evidence" value="ECO:0007669"/>
    <property type="project" value="UniProtKB-SubCell"/>
</dbReference>
<dbReference type="InterPro" id="IPR003439">
    <property type="entry name" value="ABC_transporter-like_ATP-bd"/>
</dbReference>
<keyword evidence="4" id="KW-0067">ATP-binding</keyword>
<organism evidence="10 11">
    <name type="scientific">Bacillus thuringiensis serovar kumamotoensis</name>
    <dbReference type="NCBI Taxonomy" id="132267"/>
    <lineage>
        <taxon>Bacteria</taxon>
        <taxon>Bacillati</taxon>
        <taxon>Bacillota</taxon>
        <taxon>Bacilli</taxon>
        <taxon>Bacillales</taxon>
        <taxon>Bacillaceae</taxon>
        <taxon>Bacillus</taxon>
        <taxon>Bacillus cereus group</taxon>
    </lineage>
</organism>
<proteinExistence type="predicted"/>
<evidence type="ECO:0000259" key="9">
    <source>
        <dbReference type="PROSITE" id="PS50929"/>
    </source>
</evidence>
<evidence type="ECO:0000259" key="8">
    <source>
        <dbReference type="PROSITE" id="PS50893"/>
    </source>
</evidence>
<evidence type="ECO:0000256" key="5">
    <source>
        <dbReference type="ARBA" id="ARBA00022989"/>
    </source>
</evidence>
<dbReference type="Pfam" id="PF00005">
    <property type="entry name" value="ABC_tran"/>
    <property type="match status" value="1"/>
</dbReference>
<dbReference type="GO" id="GO:0015421">
    <property type="term" value="F:ABC-type oligopeptide transporter activity"/>
    <property type="evidence" value="ECO:0007669"/>
    <property type="project" value="TreeGrafter"/>
</dbReference>
<dbReference type="SUPFAM" id="SSF52540">
    <property type="entry name" value="P-loop containing nucleoside triphosphate hydrolases"/>
    <property type="match status" value="1"/>
</dbReference>
<evidence type="ECO:0000313" key="10">
    <source>
        <dbReference type="EMBL" id="OTZ74214.1"/>
    </source>
</evidence>
<keyword evidence="6 7" id="KW-0472">Membrane</keyword>
<feature type="transmembrane region" description="Helical" evidence="7">
    <location>
        <begin position="14"/>
        <end position="35"/>
    </location>
</feature>
<dbReference type="SMART" id="SM00382">
    <property type="entry name" value="AAA"/>
    <property type="match status" value="1"/>
</dbReference>
<dbReference type="SUPFAM" id="SSF90123">
    <property type="entry name" value="ABC transporter transmembrane region"/>
    <property type="match status" value="1"/>
</dbReference>
<dbReference type="CDD" id="cd03228">
    <property type="entry name" value="ABCC_MRP_Like"/>
    <property type="match status" value="1"/>
</dbReference>
<dbReference type="AlphaFoldDB" id="A0A9X6PR98"/>
<evidence type="ECO:0000256" key="7">
    <source>
        <dbReference type="SAM" id="Phobius"/>
    </source>
</evidence>
<accession>A0A9X6PR98</accession>
<feature type="domain" description="ABC transmembrane type-1" evidence="9">
    <location>
        <begin position="16"/>
        <end position="291"/>
    </location>
</feature>
<keyword evidence="2 7" id="KW-0812">Transmembrane</keyword>
<dbReference type="InterPro" id="IPR027417">
    <property type="entry name" value="P-loop_NTPase"/>
</dbReference>
<comment type="caution">
    <text evidence="10">The sequence shown here is derived from an EMBL/GenBank/DDBJ whole genome shotgun (WGS) entry which is preliminary data.</text>
</comment>
<evidence type="ECO:0000256" key="1">
    <source>
        <dbReference type="ARBA" id="ARBA00004651"/>
    </source>
</evidence>
<dbReference type="PANTHER" id="PTHR43394">
    <property type="entry name" value="ATP-DEPENDENT PERMEASE MDL1, MITOCHONDRIAL"/>
    <property type="match status" value="1"/>
</dbReference>
<evidence type="ECO:0000313" key="11">
    <source>
        <dbReference type="Proteomes" id="UP000195087"/>
    </source>
</evidence>
<dbReference type="GO" id="GO:0005524">
    <property type="term" value="F:ATP binding"/>
    <property type="evidence" value="ECO:0007669"/>
    <property type="project" value="UniProtKB-KW"/>
</dbReference>
<comment type="subcellular location">
    <subcellularLocation>
        <location evidence="1">Cell membrane</location>
        <topology evidence="1">Multi-pass membrane protein</topology>
    </subcellularLocation>
</comment>
<feature type="domain" description="ABC transporter" evidence="8">
    <location>
        <begin position="333"/>
        <end position="549"/>
    </location>
</feature>
<dbReference type="Pfam" id="PF00664">
    <property type="entry name" value="ABC_membrane"/>
    <property type="match status" value="1"/>
</dbReference>
<dbReference type="PANTHER" id="PTHR43394:SF1">
    <property type="entry name" value="ATP-BINDING CASSETTE SUB-FAMILY B MEMBER 10, MITOCHONDRIAL"/>
    <property type="match status" value="1"/>
</dbReference>
<dbReference type="EMBL" id="NFEH01000067">
    <property type="protein sequence ID" value="OTZ74214.1"/>
    <property type="molecule type" value="Genomic_DNA"/>
</dbReference>
<dbReference type="Gene3D" id="3.40.50.300">
    <property type="entry name" value="P-loop containing nucleotide triphosphate hydrolases"/>
    <property type="match status" value="1"/>
</dbReference>
<dbReference type="PROSITE" id="PS00211">
    <property type="entry name" value="ABC_TRANSPORTER_1"/>
    <property type="match status" value="1"/>
</dbReference>
<evidence type="ECO:0000256" key="4">
    <source>
        <dbReference type="ARBA" id="ARBA00022840"/>
    </source>
</evidence>
<dbReference type="InterPro" id="IPR017871">
    <property type="entry name" value="ABC_transporter-like_CS"/>
</dbReference>
<dbReference type="CDD" id="cd07346">
    <property type="entry name" value="ABC_6TM_exporters"/>
    <property type="match status" value="1"/>
</dbReference>